<reference evidence="1 2" key="1">
    <citation type="journal article" name="Sci. Rep.">
        <title>Genome-scale phylogenetic analyses confirm Olpidium as the closest living zoosporic fungus to the non-flagellated, terrestrial fungi.</title>
        <authorList>
            <person name="Chang Y."/>
            <person name="Rochon D."/>
            <person name="Sekimoto S."/>
            <person name="Wang Y."/>
            <person name="Chovatia M."/>
            <person name="Sandor L."/>
            <person name="Salamov A."/>
            <person name="Grigoriev I.V."/>
            <person name="Stajich J.E."/>
            <person name="Spatafora J.W."/>
        </authorList>
    </citation>
    <scope>NUCLEOTIDE SEQUENCE [LARGE SCALE GENOMIC DNA]</scope>
    <source>
        <strain evidence="1">S191</strain>
    </source>
</reference>
<proteinExistence type="predicted"/>
<keyword evidence="2" id="KW-1185">Reference proteome</keyword>
<dbReference type="Proteomes" id="UP000673691">
    <property type="component" value="Unassembled WGS sequence"/>
</dbReference>
<protein>
    <submittedName>
        <fullName evidence="1">Uncharacterized protein</fullName>
    </submittedName>
</protein>
<organism evidence="1 2">
    <name type="scientific">Olpidium bornovanus</name>
    <dbReference type="NCBI Taxonomy" id="278681"/>
    <lineage>
        <taxon>Eukaryota</taxon>
        <taxon>Fungi</taxon>
        <taxon>Fungi incertae sedis</taxon>
        <taxon>Olpidiomycota</taxon>
        <taxon>Olpidiomycotina</taxon>
        <taxon>Olpidiomycetes</taxon>
        <taxon>Olpidiales</taxon>
        <taxon>Olpidiaceae</taxon>
        <taxon>Olpidium</taxon>
    </lineage>
</organism>
<comment type="caution">
    <text evidence="1">The sequence shown here is derived from an EMBL/GenBank/DDBJ whole genome shotgun (WGS) entry which is preliminary data.</text>
</comment>
<accession>A0A8H8DL40</accession>
<dbReference type="AlphaFoldDB" id="A0A8H8DL40"/>
<name>A0A8H8DL40_9FUNG</name>
<dbReference type="EMBL" id="JAEFCI010002008">
    <property type="protein sequence ID" value="KAG5462534.1"/>
    <property type="molecule type" value="Genomic_DNA"/>
</dbReference>
<sequence length="72" mass="8054">MATPGSFCGRPSSNRRAKRFRACLGCYHRVSCSIFAPSPPPPTRSSSHLPHLPPSRIFSPSRHLYHFSYSIP</sequence>
<gene>
    <name evidence="1" type="ORF">BJ554DRAFT_4742</name>
</gene>
<evidence type="ECO:0000313" key="1">
    <source>
        <dbReference type="EMBL" id="KAG5462534.1"/>
    </source>
</evidence>
<evidence type="ECO:0000313" key="2">
    <source>
        <dbReference type="Proteomes" id="UP000673691"/>
    </source>
</evidence>